<evidence type="ECO:0000313" key="2">
    <source>
        <dbReference type="Proteomes" id="UP000778523"/>
    </source>
</evidence>
<proteinExistence type="predicted"/>
<dbReference type="Proteomes" id="UP000778523">
    <property type="component" value="Unassembled WGS sequence"/>
</dbReference>
<dbReference type="Pfam" id="PF06934">
    <property type="entry name" value="CTI"/>
    <property type="match status" value="1"/>
</dbReference>
<accession>A0ABX2ID17</accession>
<keyword evidence="2" id="KW-1185">Reference proteome</keyword>
<name>A0ABX2ID17_9RHOO</name>
<gene>
    <name evidence="1" type="ORF">HJ583_004095</name>
</gene>
<dbReference type="GO" id="GO:0016853">
    <property type="term" value="F:isomerase activity"/>
    <property type="evidence" value="ECO:0007669"/>
    <property type="project" value="UniProtKB-KW"/>
</dbReference>
<organism evidence="1 2">
    <name type="scientific">Uliginosibacterium aquaticum</name>
    <dbReference type="NCBI Taxonomy" id="2731212"/>
    <lineage>
        <taxon>Bacteria</taxon>
        <taxon>Pseudomonadati</taxon>
        <taxon>Pseudomonadota</taxon>
        <taxon>Betaproteobacteria</taxon>
        <taxon>Rhodocyclales</taxon>
        <taxon>Zoogloeaceae</taxon>
        <taxon>Uliginosibacterium</taxon>
    </lineage>
</organism>
<keyword evidence="1" id="KW-0413">Isomerase</keyword>
<dbReference type="InterPro" id="IPR010706">
    <property type="entry name" value="Fatty_acid_cis-trans_isomerase"/>
</dbReference>
<protein>
    <submittedName>
        <fullName evidence="1">Fatty acid cis/trans isomerase</fullName>
    </submittedName>
</protein>
<sequence length="781" mass="89164">MKRPYLLALLVFLVGCATLAREDLGALFGPANPARFDTPHAEAGQVSFRSEVLPVLEQRCVVCHACYDAACQLKLGSFEGISRGASKDNVYDAARLFEANPTRLFIDADQPSAWRKKGFHPVLNEFPATPAAELQASLLARALDLKERHPLTPNEPAPDSLDFSLNRPNQCPSIEEYSAFERKNPLMGMPFGMPAINSAESSLLRRWLQQGAPYEGSRPLATSVTDEIRKWERFFNGSSLREQLVSRYIYEHLFLANLYFEGEPELRYFRLIRSTTPSGQPAREIASRRPFDDPGKAPFYYRLLPVEESIVAKSHMPYALSARRMTRWQELFFTPDYQVTSLPSYAPEIAANPFRAFAELPVKARYRFMLDEAEFTVMGFIKGPVCRGQTALNVINDHFWVFFQDPETLTSSDAEFLSLESRNLTLPAAEESNSLVLTPLIRYSRQEERYLEAKSAYLEKRFTRPEEVSLDLLWNGDGQNANAALTIYRHFDSATVMKGLAGQTPKTAWVLSYSLLERIHYLLTAGYDVFGNLGHQVNTRLYMDFLRMEGEFNFIALLPQAERIGVRDYWYRDASRNVKDHVYGKYAHYNRESGIRLSGKEPPAQEVMGMLAERLRPILEQQHSLASLADNRLRRELETLASVRGATLSWLPEASFLRIEEPGRAPLTFTLLRNTAHRNITMLLREDKAVVPAEYGLDVLQGIATAYPNAFYRLQRKELAEFTQRIARLGSKADYRELMERFGVRRTSPDFWAMSDAINADYRRQEPIEAGILDLNRFENR</sequence>
<reference evidence="1 2" key="1">
    <citation type="submission" date="2020-06" db="EMBL/GenBank/DDBJ databases">
        <title>Draft genome of Uliginosibacterium sp. IMCC34675.</title>
        <authorList>
            <person name="Song J."/>
        </authorList>
    </citation>
    <scope>NUCLEOTIDE SEQUENCE [LARGE SCALE GENOMIC DNA]</scope>
    <source>
        <strain evidence="1 2">IMCC34675</strain>
    </source>
</reference>
<comment type="caution">
    <text evidence="1">The sequence shown here is derived from an EMBL/GenBank/DDBJ whole genome shotgun (WGS) entry which is preliminary data.</text>
</comment>
<evidence type="ECO:0000313" key="1">
    <source>
        <dbReference type="EMBL" id="NSL54197.1"/>
    </source>
</evidence>
<dbReference type="RefSeq" id="WP_170020712.1">
    <property type="nucleotide sequence ID" value="NZ_JABCSC020000001.1"/>
</dbReference>
<dbReference type="PROSITE" id="PS51257">
    <property type="entry name" value="PROKAR_LIPOPROTEIN"/>
    <property type="match status" value="1"/>
</dbReference>
<dbReference type="EMBL" id="JABCSC020000001">
    <property type="protein sequence ID" value="NSL54197.1"/>
    <property type="molecule type" value="Genomic_DNA"/>
</dbReference>